<keyword evidence="5" id="KW-0862">Zinc</keyword>
<dbReference type="InterPro" id="IPR013083">
    <property type="entry name" value="Znf_RING/FYVE/PHD"/>
</dbReference>
<feature type="domain" description="RING-type" evidence="8">
    <location>
        <begin position="566"/>
        <end position="601"/>
    </location>
</feature>
<dbReference type="InterPro" id="IPR050784">
    <property type="entry name" value="IAP"/>
</dbReference>
<dbReference type="SMART" id="SM00238">
    <property type="entry name" value="BIR"/>
    <property type="match status" value="2"/>
</dbReference>
<evidence type="ECO:0000313" key="10">
    <source>
        <dbReference type="Proteomes" id="UP000838756"/>
    </source>
</evidence>
<dbReference type="SMART" id="SM00184">
    <property type="entry name" value="RING"/>
    <property type="match status" value="1"/>
</dbReference>
<dbReference type="Pfam" id="PF00653">
    <property type="entry name" value="BIR"/>
    <property type="match status" value="3"/>
</dbReference>
<dbReference type="GO" id="GO:0043027">
    <property type="term" value="F:cysteine-type endopeptidase inhibitor activity involved in apoptotic process"/>
    <property type="evidence" value="ECO:0007669"/>
    <property type="project" value="UniProtKB-ARBA"/>
</dbReference>
<dbReference type="GO" id="GO:0004869">
    <property type="term" value="F:cysteine-type endopeptidase inhibitor activity"/>
    <property type="evidence" value="ECO:0007669"/>
    <property type="project" value="UniProtKB-ARBA"/>
</dbReference>
<evidence type="ECO:0000256" key="4">
    <source>
        <dbReference type="ARBA" id="ARBA00022771"/>
    </source>
</evidence>
<feature type="region of interest" description="Disordered" evidence="7">
    <location>
        <begin position="197"/>
        <end position="226"/>
    </location>
</feature>
<dbReference type="FunFam" id="3.30.40.10:FF:000184">
    <property type="entry name" value="Baculoviral IAP repeat containing 2"/>
    <property type="match status" value="1"/>
</dbReference>
<dbReference type="PANTHER" id="PTHR10044:SF139">
    <property type="entry name" value="DEATH-ASSOCIATED INHIBITOR OF APOPTOSIS 2"/>
    <property type="match status" value="1"/>
</dbReference>
<comment type="similarity">
    <text evidence="1">Belongs to the IAP family.</text>
</comment>
<dbReference type="PROSITE" id="PS50143">
    <property type="entry name" value="BIR_REPEAT_2"/>
    <property type="match status" value="3"/>
</dbReference>
<dbReference type="OrthoDB" id="774873at2759"/>
<evidence type="ECO:0000256" key="7">
    <source>
        <dbReference type="SAM" id="MobiDB-lite"/>
    </source>
</evidence>
<dbReference type="GO" id="GO:0031398">
    <property type="term" value="P:positive regulation of protein ubiquitination"/>
    <property type="evidence" value="ECO:0007669"/>
    <property type="project" value="TreeGrafter"/>
</dbReference>
<keyword evidence="2" id="KW-0053">Apoptosis</keyword>
<dbReference type="GO" id="GO:0051726">
    <property type="term" value="P:regulation of cell cycle"/>
    <property type="evidence" value="ECO:0007669"/>
    <property type="project" value="TreeGrafter"/>
</dbReference>
<organism evidence="9 10">
    <name type="scientific">Pararge aegeria aegeria</name>
    <dbReference type="NCBI Taxonomy" id="348720"/>
    <lineage>
        <taxon>Eukaryota</taxon>
        <taxon>Metazoa</taxon>
        <taxon>Ecdysozoa</taxon>
        <taxon>Arthropoda</taxon>
        <taxon>Hexapoda</taxon>
        <taxon>Insecta</taxon>
        <taxon>Pterygota</taxon>
        <taxon>Neoptera</taxon>
        <taxon>Endopterygota</taxon>
        <taxon>Lepidoptera</taxon>
        <taxon>Glossata</taxon>
        <taxon>Ditrysia</taxon>
        <taxon>Papilionoidea</taxon>
        <taxon>Nymphalidae</taxon>
        <taxon>Satyrinae</taxon>
        <taxon>Satyrini</taxon>
        <taxon>Parargina</taxon>
        <taxon>Pararge</taxon>
    </lineage>
</organism>
<dbReference type="AlphaFoldDB" id="A0A8S4RTZ7"/>
<dbReference type="FunFam" id="1.10.1170.10:FF:000002">
    <property type="entry name" value="Baculoviral IAP repeat containing 7"/>
    <property type="match status" value="1"/>
</dbReference>
<dbReference type="InterPro" id="IPR001841">
    <property type="entry name" value="Znf_RING"/>
</dbReference>
<evidence type="ECO:0000259" key="8">
    <source>
        <dbReference type="PROSITE" id="PS50089"/>
    </source>
</evidence>
<comment type="caution">
    <text evidence="9">The sequence shown here is derived from an EMBL/GenBank/DDBJ whole genome shotgun (WGS) entry which is preliminary data.</text>
</comment>
<dbReference type="PANTHER" id="PTHR10044">
    <property type="entry name" value="INHIBITOR OF APOPTOSIS"/>
    <property type="match status" value="1"/>
</dbReference>
<evidence type="ECO:0000256" key="1">
    <source>
        <dbReference type="ARBA" id="ARBA00006672"/>
    </source>
</evidence>
<proteinExistence type="inferred from homology"/>
<dbReference type="GO" id="GO:0008270">
    <property type="term" value="F:zinc ion binding"/>
    <property type="evidence" value="ECO:0007669"/>
    <property type="project" value="UniProtKB-KW"/>
</dbReference>
<evidence type="ECO:0000313" key="9">
    <source>
        <dbReference type="EMBL" id="CAH2241777.1"/>
    </source>
</evidence>
<evidence type="ECO:0000256" key="6">
    <source>
        <dbReference type="PROSITE-ProRule" id="PRU00175"/>
    </source>
</evidence>
<accession>A0A8S4RTZ7</accession>
<dbReference type="CDD" id="cd00022">
    <property type="entry name" value="BIR"/>
    <property type="match status" value="2"/>
</dbReference>
<dbReference type="Pfam" id="PF13920">
    <property type="entry name" value="zf-C3HC4_3"/>
    <property type="match status" value="1"/>
</dbReference>
<protein>
    <submittedName>
        <fullName evidence="9">Jg16339 protein</fullName>
    </submittedName>
</protein>
<gene>
    <name evidence="9" type="primary">jg16339</name>
    <name evidence="9" type="ORF">PAEG_LOCUS18183</name>
</gene>
<dbReference type="Gene3D" id="1.10.8.10">
    <property type="entry name" value="DNA helicase RuvA subunit, C-terminal domain"/>
    <property type="match status" value="1"/>
</dbReference>
<evidence type="ECO:0000256" key="2">
    <source>
        <dbReference type="ARBA" id="ARBA00022703"/>
    </source>
</evidence>
<dbReference type="GO" id="GO:0005829">
    <property type="term" value="C:cytosol"/>
    <property type="evidence" value="ECO:0007669"/>
    <property type="project" value="UniProtKB-ARBA"/>
</dbReference>
<feature type="compositionally biased region" description="Gly residues" evidence="7">
    <location>
        <begin position="505"/>
        <end position="523"/>
    </location>
</feature>
<evidence type="ECO:0000256" key="5">
    <source>
        <dbReference type="ARBA" id="ARBA00022833"/>
    </source>
</evidence>
<name>A0A8S4RTZ7_9NEOP</name>
<dbReference type="GO" id="GO:0043066">
    <property type="term" value="P:negative regulation of apoptotic process"/>
    <property type="evidence" value="ECO:0007669"/>
    <property type="project" value="TreeGrafter"/>
</dbReference>
<evidence type="ECO:0000256" key="3">
    <source>
        <dbReference type="ARBA" id="ARBA00022723"/>
    </source>
</evidence>
<dbReference type="GO" id="GO:0048471">
    <property type="term" value="C:perinuclear region of cytoplasm"/>
    <property type="evidence" value="ECO:0007669"/>
    <property type="project" value="UniProtKB-ARBA"/>
</dbReference>
<dbReference type="GO" id="GO:0089720">
    <property type="term" value="F:caspase binding"/>
    <property type="evidence" value="ECO:0007669"/>
    <property type="project" value="UniProtKB-ARBA"/>
</dbReference>
<dbReference type="InterPro" id="IPR001370">
    <property type="entry name" value="BIR_rpt"/>
</dbReference>
<dbReference type="GO" id="GO:0061630">
    <property type="term" value="F:ubiquitin protein ligase activity"/>
    <property type="evidence" value="ECO:0007669"/>
    <property type="project" value="TreeGrafter"/>
</dbReference>
<dbReference type="PROSITE" id="PS50089">
    <property type="entry name" value="ZF_RING_2"/>
    <property type="match status" value="1"/>
</dbReference>
<dbReference type="GO" id="GO:0006915">
    <property type="term" value="P:apoptotic process"/>
    <property type="evidence" value="ECO:0007669"/>
    <property type="project" value="UniProtKB-KW"/>
</dbReference>
<dbReference type="Gene3D" id="3.30.40.10">
    <property type="entry name" value="Zinc/RING finger domain, C3HC4 (zinc finger)"/>
    <property type="match status" value="1"/>
</dbReference>
<dbReference type="GO" id="GO:0031625">
    <property type="term" value="F:ubiquitin protein ligase binding"/>
    <property type="evidence" value="ECO:0007669"/>
    <property type="project" value="UniProtKB-ARBA"/>
</dbReference>
<reference evidence="9" key="1">
    <citation type="submission" date="2022-03" db="EMBL/GenBank/DDBJ databases">
        <authorList>
            <person name="Lindestad O."/>
        </authorList>
    </citation>
    <scope>NUCLEOTIDE SEQUENCE</scope>
</reference>
<keyword evidence="10" id="KW-1185">Reference proteome</keyword>
<feature type="compositionally biased region" description="Low complexity" evidence="7">
    <location>
        <begin position="524"/>
        <end position="535"/>
    </location>
</feature>
<dbReference type="Proteomes" id="UP000838756">
    <property type="component" value="Unassembled WGS sequence"/>
</dbReference>
<dbReference type="GO" id="GO:0070936">
    <property type="term" value="P:protein K48-linked ubiquitination"/>
    <property type="evidence" value="ECO:0007669"/>
    <property type="project" value="UniProtKB-ARBA"/>
</dbReference>
<dbReference type="Gene3D" id="1.10.1170.10">
    <property type="entry name" value="Inhibitor Of Apoptosis Protein (2mihbC-IAP-1), Chain A"/>
    <property type="match status" value="3"/>
</dbReference>
<feature type="region of interest" description="Disordered" evidence="7">
    <location>
        <begin position="449"/>
        <end position="548"/>
    </location>
</feature>
<dbReference type="GO" id="GO:0005634">
    <property type="term" value="C:nucleus"/>
    <property type="evidence" value="ECO:0007669"/>
    <property type="project" value="TreeGrafter"/>
</dbReference>
<sequence>MNLEANRLNTFTSWPSSAPVDPIRIARAGFFYTGEGTEVECFSCGRKISEWNYGDQVMWRHRALNPTCAFVLSPVQSGNIALLLSRECNTPPGFRRSNEVQHDFDTQDYGLSGEDEMYKSDALRLLSFVNWDDSSVSRQELVNAGFYHAGGGRLRCAWCGGELAPFRNLGSLGPPLEVHRMYFPRCTHAAFLELERRNNEASSPSSSPSYTPPLQSPPTCASKPQSCDASTATAVWANGRRVTHRGRSTHTGSPTAVTCCSLRGRSSLAHAETAPPFSVRYVKQTNAHQVRCFYCDGGLGKWKAGDAPWSEHAHWFPHCGYVLLIKGQNFIDTCRNRTSVQRTFSADRGLTSRTRNPGVNYSTTESQVEECMESNAALAALGAGLDAARVRRAIARRLRATGVPFSTSEGLIDAVLDEQLNEEAWSVSPHSQRLARDILAETLRDFAPRSGIIPSSAEDVRPEGSASQPDSPIPSPTPGSVPQTTNGTLDIATLPATSQTATGQGATGQGATGQGATGQGATGQGATSQAATSQSDKPGPSPSPMKTISNVSLEEENRQLKEARLCKVCMDNEVSVVFLPCGHLVSCAGCGAALGACPLCRATVKALVRAYLA</sequence>
<keyword evidence="3" id="KW-0479">Metal-binding</keyword>
<dbReference type="GO" id="GO:0022416">
    <property type="term" value="P:chaeta development"/>
    <property type="evidence" value="ECO:0007669"/>
    <property type="project" value="UniProtKB-ARBA"/>
</dbReference>
<dbReference type="SUPFAM" id="SSF57924">
    <property type="entry name" value="Inhibitor of apoptosis (IAP) repeat"/>
    <property type="match status" value="3"/>
</dbReference>
<keyword evidence="4 6" id="KW-0863">Zinc-finger</keyword>
<dbReference type="EMBL" id="CAKXAJ010025589">
    <property type="protein sequence ID" value="CAH2241777.1"/>
    <property type="molecule type" value="Genomic_DNA"/>
</dbReference>